<sequence length="51" mass="5802">QFSSGIVEGFNTKAKLITRKAYGFRTFHATEIALYHTLGELPVPKTTHEFF</sequence>
<gene>
    <name evidence="2" type="ORF">SAMN05421880_11578</name>
</gene>
<evidence type="ECO:0000259" key="1">
    <source>
        <dbReference type="Pfam" id="PF01610"/>
    </source>
</evidence>
<reference evidence="2 3" key="1">
    <citation type="submission" date="2016-10" db="EMBL/GenBank/DDBJ databases">
        <authorList>
            <person name="de Groot N.N."/>
        </authorList>
    </citation>
    <scope>NUCLEOTIDE SEQUENCE [LARGE SCALE GENOMIC DNA]</scope>
    <source>
        <strain evidence="2 3">Nm146</strain>
    </source>
</reference>
<feature type="domain" description="Transposase IS204/IS1001/IS1096/IS1165 DDE" evidence="1">
    <location>
        <begin position="2"/>
        <end position="29"/>
    </location>
</feature>
<keyword evidence="3" id="KW-1185">Reference proteome</keyword>
<organism evidence="2 3">
    <name type="scientific">Nitrosomonas nitrosa</name>
    <dbReference type="NCBI Taxonomy" id="52442"/>
    <lineage>
        <taxon>Bacteria</taxon>
        <taxon>Pseudomonadati</taxon>
        <taxon>Pseudomonadota</taxon>
        <taxon>Betaproteobacteria</taxon>
        <taxon>Nitrosomonadales</taxon>
        <taxon>Nitrosomonadaceae</taxon>
        <taxon>Nitrosomonas</taxon>
    </lineage>
</organism>
<proteinExistence type="predicted"/>
<dbReference type="InterPro" id="IPR002560">
    <property type="entry name" value="Transposase_DDE"/>
</dbReference>
<accession>A0A1I4QN07</accession>
<dbReference type="AlphaFoldDB" id="A0A1I4QN07"/>
<evidence type="ECO:0000313" key="3">
    <source>
        <dbReference type="Proteomes" id="UP000199561"/>
    </source>
</evidence>
<name>A0A1I4QN07_9PROT</name>
<dbReference type="Proteomes" id="UP000199561">
    <property type="component" value="Unassembled WGS sequence"/>
</dbReference>
<evidence type="ECO:0000313" key="2">
    <source>
        <dbReference type="EMBL" id="SFM41096.1"/>
    </source>
</evidence>
<dbReference type="EMBL" id="FOUF01000015">
    <property type="protein sequence ID" value="SFM41096.1"/>
    <property type="molecule type" value="Genomic_DNA"/>
</dbReference>
<protein>
    <submittedName>
        <fullName evidence="2">Transposase</fullName>
    </submittedName>
</protein>
<feature type="non-terminal residue" evidence="2">
    <location>
        <position position="1"/>
    </location>
</feature>
<dbReference type="Pfam" id="PF01610">
    <property type="entry name" value="DDE_Tnp_ISL3"/>
    <property type="match status" value="1"/>
</dbReference>
<dbReference type="RefSeq" id="WP_143068222.1">
    <property type="nucleotide sequence ID" value="NZ_FOUF01000015.1"/>
</dbReference>